<dbReference type="PANTHER" id="PTHR13691">
    <property type="entry name" value="RIBOSOMAL PROTEIN L2"/>
    <property type="match status" value="1"/>
</dbReference>
<sequence>MTGADDQSPGEQISKNCLATVGQVENVAANQKILCKVGSKCWLGKRPVVRGIVLNPVDLPTRMVRGEPYLVEKVRHPP</sequence>
<dbReference type="SMART" id="SM01382">
    <property type="entry name" value="Ribosomal_L2_C"/>
    <property type="match status" value="1"/>
</dbReference>
<comment type="similarity">
    <text evidence="1">Belongs to the universal ribosomal protein uL2 family.</text>
</comment>
<evidence type="ECO:0000313" key="6">
    <source>
        <dbReference type="Proteomes" id="UP000653305"/>
    </source>
</evidence>
<dbReference type="InterPro" id="IPR022671">
    <property type="entry name" value="Ribosomal_uL2_CS"/>
</dbReference>
<proteinExistence type="inferred from homology"/>
<organism evidence="5 6">
    <name type="scientific">Phtheirospermum japonicum</name>
    <dbReference type="NCBI Taxonomy" id="374723"/>
    <lineage>
        <taxon>Eukaryota</taxon>
        <taxon>Viridiplantae</taxon>
        <taxon>Streptophyta</taxon>
        <taxon>Embryophyta</taxon>
        <taxon>Tracheophyta</taxon>
        <taxon>Spermatophyta</taxon>
        <taxon>Magnoliopsida</taxon>
        <taxon>eudicotyledons</taxon>
        <taxon>Gunneridae</taxon>
        <taxon>Pentapetalae</taxon>
        <taxon>asterids</taxon>
        <taxon>lamiids</taxon>
        <taxon>Lamiales</taxon>
        <taxon>Orobanchaceae</taxon>
        <taxon>Orobanchaceae incertae sedis</taxon>
        <taxon>Phtheirospermum</taxon>
    </lineage>
</organism>
<dbReference type="SUPFAM" id="SSF50104">
    <property type="entry name" value="Translation proteins SH3-like domain"/>
    <property type="match status" value="1"/>
</dbReference>
<evidence type="ECO:0000256" key="3">
    <source>
        <dbReference type="ARBA" id="ARBA00023274"/>
    </source>
</evidence>
<dbReference type="GO" id="GO:0003723">
    <property type="term" value="F:RNA binding"/>
    <property type="evidence" value="ECO:0007669"/>
    <property type="project" value="TreeGrafter"/>
</dbReference>
<dbReference type="InterPro" id="IPR002171">
    <property type="entry name" value="Ribosomal_uL2"/>
</dbReference>
<keyword evidence="6" id="KW-1185">Reference proteome</keyword>
<name>A0A830BAG6_9LAMI</name>
<dbReference type="Proteomes" id="UP000653305">
    <property type="component" value="Unassembled WGS sequence"/>
</dbReference>
<accession>A0A830BAG6</accession>
<keyword evidence="3" id="KW-0687">Ribonucleoprotein</keyword>
<dbReference type="InterPro" id="IPR022669">
    <property type="entry name" value="Ribosomal_uL2_C"/>
</dbReference>
<dbReference type="PROSITE" id="PS00467">
    <property type="entry name" value="RIBOSOMAL_L2"/>
    <property type="match status" value="1"/>
</dbReference>
<feature type="domain" description="Large ribosomal subunit protein uL2 C-terminal" evidence="4">
    <location>
        <begin position="7"/>
        <end position="77"/>
    </location>
</feature>
<dbReference type="GO" id="GO:0003735">
    <property type="term" value="F:structural constituent of ribosome"/>
    <property type="evidence" value="ECO:0007669"/>
    <property type="project" value="InterPro"/>
</dbReference>
<dbReference type="GO" id="GO:0005762">
    <property type="term" value="C:mitochondrial large ribosomal subunit"/>
    <property type="evidence" value="ECO:0007669"/>
    <property type="project" value="TreeGrafter"/>
</dbReference>
<dbReference type="AlphaFoldDB" id="A0A830BAG6"/>
<evidence type="ECO:0000256" key="2">
    <source>
        <dbReference type="ARBA" id="ARBA00022980"/>
    </source>
</evidence>
<dbReference type="InterPro" id="IPR014726">
    <property type="entry name" value="Ribosomal_uL2_dom3"/>
</dbReference>
<keyword evidence="2 5" id="KW-0689">Ribosomal protein</keyword>
<evidence type="ECO:0000313" key="5">
    <source>
        <dbReference type="EMBL" id="GFP84067.1"/>
    </source>
</evidence>
<dbReference type="OrthoDB" id="563959at2759"/>
<dbReference type="PANTHER" id="PTHR13691:SF5">
    <property type="entry name" value="LARGE RIBOSOMAL SUBUNIT PROTEIN UL2M"/>
    <property type="match status" value="1"/>
</dbReference>
<gene>
    <name evidence="5" type="ORF">PHJA_000550300</name>
</gene>
<dbReference type="Gene3D" id="4.10.950.10">
    <property type="entry name" value="Ribosomal protein L2, domain 3"/>
    <property type="match status" value="1"/>
</dbReference>
<dbReference type="EMBL" id="BMAC01000076">
    <property type="protein sequence ID" value="GFP84067.1"/>
    <property type="molecule type" value="Genomic_DNA"/>
</dbReference>
<dbReference type="InterPro" id="IPR008991">
    <property type="entry name" value="Translation_prot_SH3-like_sf"/>
</dbReference>
<comment type="caution">
    <text evidence="5">The sequence shown here is derived from an EMBL/GenBank/DDBJ whole genome shotgun (WGS) entry which is preliminary data.</text>
</comment>
<dbReference type="GO" id="GO:0032543">
    <property type="term" value="P:mitochondrial translation"/>
    <property type="evidence" value="ECO:0007669"/>
    <property type="project" value="TreeGrafter"/>
</dbReference>
<evidence type="ECO:0000256" key="1">
    <source>
        <dbReference type="ARBA" id="ARBA00005636"/>
    </source>
</evidence>
<protein>
    <submittedName>
        <fullName evidence="5">50S ribosomal protein l2 chloroplastic</fullName>
    </submittedName>
</protein>
<evidence type="ECO:0000259" key="4">
    <source>
        <dbReference type="SMART" id="SM01382"/>
    </source>
</evidence>
<dbReference type="Pfam" id="PF03947">
    <property type="entry name" value="Ribosomal_L2_C"/>
    <property type="match status" value="1"/>
</dbReference>
<reference evidence="5" key="1">
    <citation type="submission" date="2020-07" db="EMBL/GenBank/DDBJ databases">
        <title>Ethylene signaling mediates host invasion by parasitic plants.</title>
        <authorList>
            <person name="Yoshida S."/>
        </authorList>
    </citation>
    <scope>NUCLEOTIDE SEQUENCE</scope>
    <source>
        <strain evidence="5">Okayama</strain>
    </source>
</reference>